<organism evidence="1">
    <name type="scientific">Arundo donax</name>
    <name type="common">Giant reed</name>
    <name type="synonym">Donax arundinaceus</name>
    <dbReference type="NCBI Taxonomy" id="35708"/>
    <lineage>
        <taxon>Eukaryota</taxon>
        <taxon>Viridiplantae</taxon>
        <taxon>Streptophyta</taxon>
        <taxon>Embryophyta</taxon>
        <taxon>Tracheophyta</taxon>
        <taxon>Spermatophyta</taxon>
        <taxon>Magnoliopsida</taxon>
        <taxon>Liliopsida</taxon>
        <taxon>Poales</taxon>
        <taxon>Poaceae</taxon>
        <taxon>PACMAD clade</taxon>
        <taxon>Arundinoideae</taxon>
        <taxon>Arundineae</taxon>
        <taxon>Arundo</taxon>
    </lineage>
</organism>
<protein>
    <submittedName>
        <fullName evidence="1">Uncharacterized protein</fullName>
    </submittedName>
</protein>
<proteinExistence type="predicted"/>
<evidence type="ECO:0000313" key="1">
    <source>
        <dbReference type="EMBL" id="JAE35501.1"/>
    </source>
</evidence>
<reference evidence="1" key="2">
    <citation type="journal article" date="2015" name="Data Brief">
        <title>Shoot transcriptome of the giant reed, Arundo donax.</title>
        <authorList>
            <person name="Barrero R.A."/>
            <person name="Guerrero F.D."/>
            <person name="Moolhuijzen P."/>
            <person name="Goolsby J.A."/>
            <person name="Tidwell J."/>
            <person name="Bellgard S.E."/>
            <person name="Bellgard M.I."/>
        </authorList>
    </citation>
    <scope>NUCLEOTIDE SEQUENCE</scope>
    <source>
        <tissue evidence="1">Shoot tissue taken approximately 20 cm above the soil surface</tissue>
    </source>
</reference>
<dbReference type="EMBL" id="GBRH01162395">
    <property type="protein sequence ID" value="JAE35501.1"/>
    <property type="molecule type" value="Transcribed_RNA"/>
</dbReference>
<sequence>MLSSIYMLVPSNYVLVLFNMSRSNNGGREYSKTISRFWNFARDPVAVDPGRLEGNQPHVLNKSQF</sequence>
<dbReference type="AlphaFoldDB" id="A0A0A9HKX4"/>
<name>A0A0A9HKX4_ARUDO</name>
<accession>A0A0A9HKX4</accession>
<reference evidence="1" key="1">
    <citation type="submission" date="2014-09" db="EMBL/GenBank/DDBJ databases">
        <authorList>
            <person name="Magalhaes I.L.F."/>
            <person name="Oliveira U."/>
            <person name="Santos F.R."/>
            <person name="Vidigal T.H.D.A."/>
            <person name="Brescovit A.D."/>
            <person name="Santos A.J."/>
        </authorList>
    </citation>
    <scope>NUCLEOTIDE SEQUENCE</scope>
    <source>
        <tissue evidence="1">Shoot tissue taken approximately 20 cm above the soil surface</tissue>
    </source>
</reference>